<keyword evidence="3" id="KW-0547">Nucleotide-binding</keyword>
<organism evidence="8 9">
    <name type="scientific">Aspergillus pseudocaelatus</name>
    <dbReference type="NCBI Taxonomy" id="1825620"/>
    <lineage>
        <taxon>Eukaryota</taxon>
        <taxon>Fungi</taxon>
        <taxon>Dikarya</taxon>
        <taxon>Ascomycota</taxon>
        <taxon>Pezizomycotina</taxon>
        <taxon>Eurotiomycetes</taxon>
        <taxon>Eurotiomycetidae</taxon>
        <taxon>Eurotiales</taxon>
        <taxon>Aspergillaceae</taxon>
        <taxon>Aspergillus</taxon>
        <taxon>Aspergillus subgen. Circumdati</taxon>
    </lineage>
</organism>
<feature type="region of interest" description="Disordered" evidence="6">
    <location>
        <begin position="693"/>
        <end position="842"/>
    </location>
</feature>
<keyword evidence="5" id="KW-0539">Nucleus</keyword>
<feature type="compositionally biased region" description="Polar residues" evidence="6">
    <location>
        <begin position="752"/>
        <end position="776"/>
    </location>
</feature>
<dbReference type="PANTHER" id="PTHR45997:SF2">
    <property type="entry name" value="ATP DEPENDENT DNA LIGASE DOMAIN PROTEIN (AFU_ORTHOLOGUE AFUA_5G02430)"/>
    <property type="match status" value="1"/>
</dbReference>
<dbReference type="InterPro" id="IPR029710">
    <property type="entry name" value="LIG4"/>
</dbReference>
<gene>
    <name evidence="8" type="ORF">BDV36DRAFT_305370</name>
</gene>
<dbReference type="Gene3D" id="2.40.50.140">
    <property type="entry name" value="Nucleic acid-binding proteins"/>
    <property type="match status" value="1"/>
</dbReference>
<dbReference type="Pfam" id="PF01068">
    <property type="entry name" value="DNA_ligase_A_M"/>
    <property type="match status" value="1"/>
</dbReference>
<sequence>MGFKFSHLCDLLSSLENNKILKASTEARNHDPDVQTVTRWFKQHGRRLRDKDTDQLAVLSCLFPEKRTDRVYWLQDTSLARVIGRCLLLGSSRREELERWRVSGGIDLAQCVENVMRQTENHIPEDQEVTVEEIDDALNRVASRCRFSGPRVRRQRAAVDVDEALSPLYRRLSSRDAKWLTRMILKNYSPVTLPRNLTLKSFHFLLPHLLLFQDSFETTLNMLVSEPISHFPPHPEPGLARDLGIIAMQHLSPVIGIKIGRLDYYKARSIKHCCQMVGRRRMSIERKYDGEYCQIHVDLSKPSRSIQIFSKSGKDSTADRSGIHSVVRDSLRIGRPGCKFSSRCILEGELLVWSDRHGKIMDFHKLRKFIARSGTFIGTENDSPPQPYEHLMIVFFDILLLDEDVCLKKPHRERRLLLKDLVQVIEGRADISEQRILDFCRPGSQTQLENIFAKGVAQRWEGFVLKGCEDPYFTIFPSRGNGSIGRWIKLKKDYIPGLGDTVDLAIVGGSYHSRDAAGLKQIHKLLWTHFFIGCLLNKEDVLQSRSRPKFRVVGVINRHCMSVKNMQILNQFGEYTSCGIDSGHGFDIEYGAGNITGMDAVFTTPFVVEMLGSGFEKPSGARYYTLRFPRIVKIHWDRSFEDAASFSELQLLADDAQAVPSEELAQEETEWNKRLKLGNGSSAYIASRSQSLTSTSGVTQSPVKGHISNASTSTPADEVCLHNYSSSSVKRSSERTPATTHTIPIYIDETMASMSPSEDSDTHGNFLTSNKNLSSHQDSRQQKNKSSMTNSRRSKQSKSTNQPDNNNIAAYSDISSTMTNTSTQDPKTITKQIKPGNATKSPLTTVPIHLIHNNPSTLGQSSNNSLPLALTPNLNTFLKSLLSRSPKTQSPTTSTLVILLLNRTRTPLGQTLLDLTTTLYKRFQVLSHSPKHLQTGSIFLLDSSLLDLGTDMADPRSCLRISWEDIGRRYFYACVSWGLKGGVETIPCTPMDESPGGVLDQGVRVSVEFDRRVMGVLESVGALGDGG</sequence>
<feature type="compositionally biased region" description="Polar residues" evidence="6">
    <location>
        <begin position="693"/>
        <end position="715"/>
    </location>
</feature>
<evidence type="ECO:0000259" key="7">
    <source>
        <dbReference type="PROSITE" id="PS50160"/>
    </source>
</evidence>
<proteinExistence type="inferred from homology"/>
<evidence type="ECO:0000256" key="6">
    <source>
        <dbReference type="SAM" id="MobiDB-lite"/>
    </source>
</evidence>
<feature type="compositionally biased region" description="Polar residues" evidence="6">
    <location>
        <begin position="784"/>
        <end position="831"/>
    </location>
</feature>
<comment type="similarity">
    <text evidence="1">Belongs to the ATP-dependent DNA ligase family.</text>
</comment>
<evidence type="ECO:0000256" key="1">
    <source>
        <dbReference type="ARBA" id="ARBA00007572"/>
    </source>
</evidence>
<dbReference type="InterPro" id="IPR012310">
    <property type="entry name" value="DNA_ligase_ATP-dep_cent"/>
</dbReference>
<dbReference type="PROSITE" id="PS50160">
    <property type="entry name" value="DNA_LIGASE_A3"/>
    <property type="match status" value="1"/>
</dbReference>
<dbReference type="InterPro" id="IPR036599">
    <property type="entry name" value="DNA_ligase_N_sf"/>
</dbReference>
<dbReference type="Gene3D" id="3.30.470.30">
    <property type="entry name" value="DNA ligase/mRNA capping enzyme"/>
    <property type="match status" value="1"/>
</dbReference>
<accession>A0ABQ6WVN0</accession>
<keyword evidence="2" id="KW-0436">Ligase</keyword>
<name>A0ABQ6WVN0_9EURO</name>
<dbReference type="Proteomes" id="UP000325395">
    <property type="component" value="Unassembled WGS sequence"/>
</dbReference>
<evidence type="ECO:0000256" key="3">
    <source>
        <dbReference type="ARBA" id="ARBA00022741"/>
    </source>
</evidence>
<evidence type="ECO:0000256" key="5">
    <source>
        <dbReference type="ARBA" id="ARBA00023242"/>
    </source>
</evidence>
<keyword evidence="4" id="KW-0067">ATP-binding</keyword>
<dbReference type="Pfam" id="PF04675">
    <property type="entry name" value="DNA_ligase_A_N"/>
    <property type="match status" value="1"/>
</dbReference>
<dbReference type="InterPro" id="IPR012308">
    <property type="entry name" value="DNA_ligase_ATP-dep_N"/>
</dbReference>
<dbReference type="PANTHER" id="PTHR45997">
    <property type="entry name" value="DNA LIGASE 4"/>
    <property type="match status" value="1"/>
</dbReference>
<reference evidence="8 9" key="1">
    <citation type="submission" date="2019-04" db="EMBL/GenBank/DDBJ databases">
        <authorList>
            <consortium name="DOE Joint Genome Institute"/>
            <person name="Mondo S."/>
            <person name="Kjaerbolling I."/>
            <person name="Vesth T."/>
            <person name="Frisvad J.C."/>
            <person name="Nybo J.L."/>
            <person name="Theobald S."/>
            <person name="Kildgaard S."/>
            <person name="Isbrandt T."/>
            <person name="Kuo A."/>
            <person name="Sato A."/>
            <person name="Lyhne E.K."/>
            <person name="Kogle M.E."/>
            <person name="Wiebenga A."/>
            <person name="Kun R.S."/>
            <person name="Lubbers R.J."/>
            <person name="Makela M.R."/>
            <person name="Barry K."/>
            <person name="Chovatia M."/>
            <person name="Clum A."/>
            <person name="Daum C."/>
            <person name="Haridas S."/>
            <person name="He G."/>
            <person name="LaButti K."/>
            <person name="Lipzen A."/>
            <person name="Riley R."/>
            <person name="Salamov A."/>
            <person name="Simmons B.A."/>
            <person name="Magnuson J.K."/>
            <person name="Henrissat B."/>
            <person name="Mortensen U.H."/>
            <person name="Larsen T.O."/>
            <person name="Devries R.P."/>
            <person name="Grigoriev I.V."/>
            <person name="Machida M."/>
            <person name="Baker S.E."/>
            <person name="Andersen M.R."/>
            <person name="Cantor M.N."/>
            <person name="Hua S.X."/>
        </authorList>
    </citation>
    <scope>NUCLEOTIDE SEQUENCE [LARGE SCALE GENOMIC DNA]</scope>
    <source>
        <strain evidence="8 9">CBS 117616</strain>
    </source>
</reference>
<dbReference type="SUPFAM" id="SSF50249">
    <property type="entry name" value="Nucleic acid-binding proteins"/>
    <property type="match status" value="1"/>
</dbReference>
<dbReference type="Gene3D" id="1.10.3260.10">
    <property type="entry name" value="DNA ligase, ATP-dependent, N-terminal domain"/>
    <property type="match status" value="1"/>
</dbReference>
<evidence type="ECO:0000313" key="8">
    <source>
        <dbReference type="EMBL" id="KAE8421157.1"/>
    </source>
</evidence>
<evidence type="ECO:0000313" key="9">
    <source>
        <dbReference type="Proteomes" id="UP000325395"/>
    </source>
</evidence>
<dbReference type="SUPFAM" id="SSF56091">
    <property type="entry name" value="DNA ligase/mRNA capping enzyme, catalytic domain"/>
    <property type="match status" value="1"/>
</dbReference>
<keyword evidence="9" id="KW-1185">Reference proteome</keyword>
<dbReference type="EMBL" id="ML735703">
    <property type="protein sequence ID" value="KAE8421157.1"/>
    <property type="molecule type" value="Genomic_DNA"/>
</dbReference>
<dbReference type="InterPro" id="IPR012340">
    <property type="entry name" value="NA-bd_OB-fold"/>
</dbReference>
<dbReference type="CDD" id="cd08039">
    <property type="entry name" value="Adenylation_DNA_ligase_Fungal"/>
    <property type="match status" value="1"/>
</dbReference>
<evidence type="ECO:0000256" key="4">
    <source>
        <dbReference type="ARBA" id="ARBA00022840"/>
    </source>
</evidence>
<protein>
    <recommendedName>
        <fullName evidence="7">ATP-dependent DNA ligase family profile domain-containing protein</fullName>
    </recommendedName>
</protein>
<feature type="domain" description="ATP-dependent DNA ligase family profile" evidence="7">
    <location>
        <begin position="393"/>
        <end position="536"/>
    </location>
</feature>
<evidence type="ECO:0000256" key="2">
    <source>
        <dbReference type="ARBA" id="ARBA00022598"/>
    </source>
</evidence>